<proteinExistence type="inferred from homology"/>
<dbReference type="Gene3D" id="3.40.109.10">
    <property type="entry name" value="NADH Oxidase"/>
    <property type="match status" value="1"/>
</dbReference>
<comment type="similarity">
    <text evidence="1 5">Belongs to the flavin oxidoreductase frp family.</text>
</comment>
<protein>
    <recommendedName>
        <fullName evidence="6">Nitroreductase domain-containing protein</fullName>
    </recommendedName>
</protein>
<dbReference type="RefSeq" id="WP_009525414.1">
    <property type="nucleotide sequence ID" value="NZ_JH414551.1"/>
</dbReference>
<dbReference type="InterPro" id="IPR016446">
    <property type="entry name" value="Flavin_OxRdtase_Frp"/>
</dbReference>
<dbReference type="HOGENOM" id="CLU_070764_0_2_9"/>
<keyword evidence="4 5" id="KW-0560">Oxidoreductase</keyword>
<dbReference type="PANTHER" id="PTHR43425:SF2">
    <property type="entry name" value="OXYGEN-INSENSITIVE NADPH NITROREDUCTASE"/>
    <property type="match status" value="1"/>
</dbReference>
<evidence type="ECO:0000256" key="4">
    <source>
        <dbReference type="ARBA" id="ARBA00023002"/>
    </source>
</evidence>
<evidence type="ECO:0000256" key="3">
    <source>
        <dbReference type="ARBA" id="ARBA00022643"/>
    </source>
</evidence>
<dbReference type="CDD" id="cd02146">
    <property type="entry name" value="NfsA-like"/>
    <property type="match status" value="1"/>
</dbReference>
<organism evidence="7 8">
    <name type="scientific">Peptoanaerobacter stomatis</name>
    <dbReference type="NCBI Taxonomy" id="796937"/>
    <lineage>
        <taxon>Bacteria</taxon>
        <taxon>Bacillati</taxon>
        <taxon>Bacillota</taxon>
        <taxon>Clostridia</taxon>
        <taxon>Peptostreptococcales</taxon>
        <taxon>Filifactoraceae</taxon>
        <taxon>Peptoanaerobacter</taxon>
    </lineage>
</organism>
<dbReference type="InterPro" id="IPR029479">
    <property type="entry name" value="Nitroreductase"/>
</dbReference>
<evidence type="ECO:0000313" key="8">
    <source>
        <dbReference type="Proteomes" id="UP000006437"/>
    </source>
</evidence>
<gene>
    <name evidence="7" type="ORF">HMPREF9629_01179</name>
</gene>
<feature type="domain" description="Nitroreductase" evidence="6">
    <location>
        <begin position="10"/>
        <end position="162"/>
    </location>
</feature>
<dbReference type="InterPro" id="IPR000415">
    <property type="entry name" value="Nitroreductase-like"/>
</dbReference>
<dbReference type="SUPFAM" id="SSF55469">
    <property type="entry name" value="FMN-dependent nitroreductase-like"/>
    <property type="match status" value="1"/>
</dbReference>
<dbReference type="PIRSF" id="PIRSF005426">
    <property type="entry name" value="Frp"/>
    <property type="match status" value="1"/>
</dbReference>
<accession>G9WYC8</accession>
<evidence type="ECO:0000259" key="6">
    <source>
        <dbReference type="Pfam" id="PF00881"/>
    </source>
</evidence>
<evidence type="ECO:0000313" key="7">
    <source>
        <dbReference type="EMBL" id="EHL16632.1"/>
    </source>
</evidence>
<dbReference type="PATRIC" id="fig|796937.3.peg.372"/>
<dbReference type="BioCyc" id="EBAC796937-HMP:GMGH-1181-MONOMER"/>
<dbReference type="PANTHER" id="PTHR43425">
    <property type="entry name" value="OXYGEN-INSENSITIVE NADPH NITROREDUCTASE"/>
    <property type="match status" value="1"/>
</dbReference>
<evidence type="ECO:0000256" key="5">
    <source>
        <dbReference type="PIRNR" id="PIRNR005426"/>
    </source>
</evidence>
<keyword evidence="2 5" id="KW-0285">Flavoprotein</keyword>
<sequence length="249" mass="28205">MNSTLKSQLEHRTIRKFTDEKIDKEIMDNLFAIAVRSASGNGLYSYSMIHVKDDNKKSKIAEICNQPYVKNNSDLIIFVVDMYRNSKIAKENGLDDVGNDMDSFIQGVSDALIAAQNMVVAAESLGIGTVYFGSILKDIKGVSEILNLPKLTFPIIGLGLGYKNHEPALKPRLPKHMQVFEDEYKKFDNYTEAIKTFDEEMNKYIDLRDTTKTVGKFTTQVVNKLKNSLGRNRNMIDEIKSRGFDMDIV</sequence>
<dbReference type="Pfam" id="PF00881">
    <property type="entry name" value="Nitroreductase"/>
    <property type="match status" value="1"/>
</dbReference>
<keyword evidence="3 5" id="KW-0288">FMN</keyword>
<evidence type="ECO:0000256" key="1">
    <source>
        <dbReference type="ARBA" id="ARBA00008366"/>
    </source>
</evidence>
<dbReference type="EMBL" id="AFZE01000002">
    <property type="protein sequence ID" value="EHL16632.1"/>
    <property type="molecule type" value="Genomic_DNA"/>
</dbReference>
<reference evidence="7 8" key="1">
    <citation type="submission" date="2011-08" db="EMBL/GenBank/DDBJ databases">
        <title>The Genome Sequence of Eubacteriaceae bacterium ACC19a.</title>
        <authorList>
            <consortium name="The Broad Institute Genome Sequencing Platform"/>
            <person name="Earl A."/>
            <person name="Ward D."/>
            <person name="Feldgarden M."/>
            <person name="Gevers D."/>
            <person name="Sizova M."/>
            <person name="Hazen A."/>
            <person name="Epstein S."/>
            <person name="Young S.K."/>
            <person name="Zeng Q."/>
            <person name="Gargeya S."/>
            <person name="Fitzgerald M."/>
            <person name="Haas B."/>
            <person name="Abouelleil A."/>
            <person name="Alvarado L."/>
            <person name="Arachchi H.M."/>
            <person name="Berlin A."/>
            <person name="Brown A."/>
            <person name="Chapman S.B."/>
            <person name="Chen Z."/>
            <person name="Dunbar C."/>
            <person name="Freedman E."/>
            <person name="Gearin G."/>
            <person name="Gellesch M."/>
            <person name="Goldberg J."/>
            <person name="Griggs A."/>
            <person name="Gujja S."/>
            <person name="Heiman D."/>
            <person name="Howarth C."/>
            <person name="Larson L."/>
            <person name="Lui A."/>
            <person name="MacDonald P.J.P."/>
            <person name="Montmayeur A."/>
            <person name="Murphy C."/>
            <person name="Neiman D."/>
            <person name="Pearson M."/>
            <person name="Priest M."/>
            <person name="Roberts A."/>
            <person name="Saif S."/>
            <person name="Shea T."/>
            <person name="Shenoy N."/>
            <person name="Sisk P."/>
            <person name="Stolte C."/>
            <person name="Sykes S."/>
            <person name="Wortman J."/>
            <person name="Nusbaum C."/>
            <person name="Birren B."/>
        </authorList>
    </citation>
    <scope>NUCLEOTIDE SEQUENCE [LARGE SCALE GENOMIC DNA]</scope>
    <source>
        <strain evidence="7 8">ACC19a</strain>
    </source>
</reference>
<dbReference type="Proteomes" id="UP000006437">
    <property type="component" value="Unassembled WGS sequence"/>
</dbReference>
<comment type="caution">
    <text evidence="7">The sequence shown here is derived from an EMBL/GenBank/DDBJ whole genome shotgun (WGS) entry which is preliminary data.</text>
</comment>
<dbReference type="GO" id="GO:0016491">
    <property type="term" value="F:oxidoreductase activity"/>
    <property type="evidence" value="ECO:0007669"/>
    <property type="project" value="UniProtKB-UniRule"/>
</dbReference>
<name>G9WYC8_9FIRM</name>
<dbReference type="AlphaFoldDB" id="G9WYC8"/>
<keyword evidence="5" id="KW-0521">NADP</keyword>
<evidence type="ECO:0000256" key="2">
    <source>
        <dbReference type="ARBA" id="ARBA00022630"/>
    </source>
</evidence>